<dbReference type="InterPro" id="IPR042185">
    <property type="entry name" value="Serpin_sf_2"/>
</dbReference>
<keyword evidence="3" id="KW-0722">Serine protease inhibitor</keyword>
<dbReference type="InterPro" id="IPR023796">
    <property type="entry name" value="Serpin_dom"/>
</dbReference>
<evidence type="ECO:0000313" key="7">
    <source>
        <dbReference type="Proteomes" id="UP000015102"/>
    </source>
</evidence>
<dbReference type="AlphaFoldDB" id="T1GCP9"/>
<dbReference type="HOGENOM" id="CLU_023330_0_1_1"/>
<dbReference type="EnsemblMetazoa" id="MESCA001069-RA">
    <property type="protein sequence ID" value="MESCA001069-PA"/>
    <property type="gene ID" value="MESCA001069"/>
</dbReference>
<dbReference type="OMA" id="MILPREK"/>
<dbReference type="GO" id="GO:0004867">
    <property type="term" value="F:serine-type endopeptidase inhibitor activity"/>
    <property type="evidence" value="ECO:0007669"/>
    <property type="project" value="UniProtKB-KW"/>
</dbReference>
<evidence type="ECO:0000313" key="6">
    <source>
        <dbReference type="EnsemblMetazoa" id="MESCA001069-PA"/>
    </source>
</evidence>
<name>T1GCP9_MEGSC</name>
<keyword evidence="2" id="KW-0646">Protease inhibitor</keyword>
<dbReference type="InterPro" id="IPR000215">
    <property type="entry name" value="Serpin_fam"/>
</dbReference>
<dbReference type="Gene3D" id="2.30.39.10">
    <property type="entry name" value="Alpha-1-antitrypsin, domain 1"/>
    <property type="match status" value="1"/>
</dbReference>
<dbReference type="InterPro" id="IPR042178">
    <property type="entry name" value="Serpin_sf_1"/>
</dbReference>
<keyword evidence="7" id="KW-1185">Reference proteome</keyword>
<dbReference type="Pfam" id="PF00079">
    <property type="entry name" value="Serpin"/>
    <property type="match status" value="1"/>
</dbReference>
<reference evidence="6" key="2">
    <citation type="submission" date="2015-06" db="UniProtKB">
        <authorList>
            <consortium name="EnsemblMetazoa"/>
        </authorList>
    </citation>
    <scope>IDENTIFICATION</scope>
</reference>
<dbReference type="SUPFAM" id="SSF56574">
    <property type="entry name" value="Serpins"/>
    <property type="match status" value="1"/>
</dbReference>
<proteinExistence type="inferred from homology"/>
<dbReference type="Gene3D" id="1.10.287.580">
    <property type="entry name" value="Helix hairpin bin"/>
    <property type="match status" value="1"/>
</dbReference>
<reference evidence="7" key="1">
    <citation type="submission" date="2013-02" db="EMBL/GenBank/DDBJ databases">
        <authorList>
            <person name="Hughes D."/>
        </authorList>
    </citation>
    <scope>NUCLEOTIDE SEQUENCE</scope>
    <source>
        <strain>Durham</strain>
        <strain evidence="7">NC isolate 2 -- Noor lab</strain>
    </source>
</reference>
<evidence type="ECO:0000256" key="1">
    <source>
        <dbReference type="ARBA" id="ARBA00009500"/>
    </source>
</evidence>
<dbReference type="CDD" id="cd19601">
    <property type="entry name" value="serpin42Da-like"/>
    <property type="match status" value="1"/>
</dbReference>
<dbReference type="SMART" id="SM00093">
    <property type="entry name" value="SERPIN"/>
    <property type="match status" value="1"/>
</dbReference>
<dbReference type="Proteomes" id="UP000015102">
    <property type="component" value="Unassembled WGS sequence"/>
</dbReference>
<organism evidence="6 7">
    <name type="scientific">Megaselia scalaris</name>
    <name type="common">Humpbacked fly</name>
    <name type="synonym">Phora scalaris</name>
    <dbReference type="NCBI Taxonomy" id="36166"/>
    <lineage>
        <taxon>Eukaryota</taxon>
        <taxon>Metazoa</taxon>
        <taxon>Ecdysozoa</taxon>
        <taxon>Arthropoda</taxon>
        <taxon>Hexapoda</taxon>
        <taxon>Insecta</taxon>
        <taxon>Pterygota</taxon>
        <taxon>Neoptera</taxon>
        <taxon>Endopterygota</taxon>
        <taxon>Diptera</taxon>
        <taxon>Brachycera</taxon>
        <taxon>Muscomorpha</taxon>
        <taxon>Platypezoidea</taxon>
        <taxon>Phoridae</taxon>
        <taxon>Megaseliini</taxon>
        <taxon>Megaselia</taxon>
    </lineage>
</organism>
<dbReference type="InterPro" id="IPR036186">
    <property type="entry name" value="Serpin_sf"/>
</dbReference>
<sequence length="347" mass="39759">MLLKLKTNLGICNIYLTFHFLFVFGETNFERKIFNVLSKEKSSENLIFSPISIEVALALGYFATTGETRAEIGNLLDLHGNSSEVERLYDSVIDGAKDKYQMKILSKIWVDESVKVRPRFQRIAKKSFNSEVSNGDFTNSRKVAGEINKWVAQKTNNKIQNIISEESVNQDTLLVLLNAVYFKSEWEHLFKLQKRPGRFWNNGENMVEVLTMSSTRNYLYGYLKELNSFAIEIPYKNNELKMMMILPREKNGLQELEDKINNINFMDLMKTRMTYREVKVILPKFTISNEFDLVQVLSKIGVNKIFVNSGDFGGLFESPRTTKVSSARHSVFIDVNETGTEAAAATS</sequence>
<dbReference type="PANTHER" id="PTHR11461:SF211">
    <property type="entry name" value="GH10112P-RELATED"/>
    <property type="match status" value="1"/>
</dbReference>
<dbReference type="GO" id="GO:0005615">
    <property type="term" value="C:extracellular space"/>
    <property type="evidence" value="ECO:0007669"/>
    <property type="project" value="InterPro"/>
</dbReference>
<evidence type="ECO:0000256" key="3">
    <source>
        <dbReference type="ARBA" id="ARBA00022900"/>
    </source>
</evidence>
<comment type="similarity">
    <text evidence="1 4">Belongs to the serpin family.</text>
</comment>
<dbReference type="STRING" id="36166.T1GCP9"/>
<accession>T1GCP9</accession>
<dbReference type="PANTHER" id="PTHR11461">
    <property type="entry name" value="SERINE PROTEASE INHIBITOR, SERPIN"/>
    <property type="match status" value="1"/>
</dbReference>
<dbReference type="EMBL" id="CAQQ02391488">
    <property type="status" value="NOT_ANNOTATED_CDS"/>
    <property type="molecule type" value="Genomic_DNA"/>
</dbReference>
<feature type="domain" description="Serpin" evidence="5">
    <location>
        <begin position="31"/>
        <end position="347"/>
    </location>
</feature>
<evidence type="ECO:0000259" key="5">
    <source>
        <dbReference type="SMART" id="SM00093"/>
    </source>
</evidence>
<protein>
    <recommendedName>
        <fullName evidence="5">Serpin domain-containing protein</fullName>
    </recommendedName>
</protein>
<evidence type="ECO:0000256" key="2">
    <source>
        <dbReference type="ARBA" id="ARBA00022690"/>
    </source>
</evidence>
<evidence type="ECO:0000256" key="4">
    <source>
        <dbReference type="RuleBase" id="RU000411"/>
    </source>
</evidence>
<dbReference type="Gene3D" id="3.30.497.10">
    <property type="entry name" value="Antithrombin, subunit I, domain 2"/>
    <property type="match status" value="1"/>
</dbReference>